<evidence type="ECO:0000256" key="1">
    <source>
        <dbReference type="ARBA" id="ARBA00012513"/>
    </source>
</evidence>
<dbReference type="PROSITE" id="PS00108">
    <property type="entry name" value="PROTEIN_KINASE_ST"/>
    <property type="match status" value="1"/>
</dbReference>
<evidence type="ECO:0000256" key="7">
    <source>
        <dbReference type="ARBA" id="ARBA00047899"/>
    </source>
</evidence>
<dbReference type="Gene3D" id="3.30.930.10">
    <property type="entry name" value="Bira Bifunctional Protein, Domain 2"/>
    <property type="match status" value="1"/>
</dbReference>
<gene>
    <name evidence="10" type="ORF">LOTGIDRAFT_119057</name>
</gene>
<comment type="catalytic activity">
    <reaction evidence="7">
        <text>L-threonyl-[protein] + ATP = O-phospho-L-threonyl-[protein] + ADP + H(+)</text>
        <dbReference type="Rhea" id="RHEA:46608"/>
        <dbReference type="Rhea" id="RHEA-COMP:11060"/>
        <dbReference type="Rhea" id="RHEA-COMP:11605"/>
        <dbReference type="ChEBI" id="CHEBI:15378"/>
        <dbReference type="ChEBI" id="CHEBI:30013"/>
        <dbReference type="ChEBI" id="CHEBI:30616"/>
        <dbReference type="ChEBI" id="CHEBI:61977"/>
        <dbReference type="ChEBI" id="CHEBI:456216"/>
        <dbReference type="EC" id="2.7.11.1"/>
    </reaction>
</comment>
<dbReference type="Pfam" id="PF13393">
    <property type="entry name" value="tRNA-synt_His"/>
    <property type="match status" value="1"/>
</dbReference>
<dbReference type="Gene3D" id="3.40.50.800">
    <property type="entry name" value="Anticodon-binding domain"/>
    <property type="match status" value="1"/>
</dbReference>
<keyword evidence="2" id="KW-0723">Serine/threonine-protein kinase</keyword>
<dbReference type="InterPro" id="IPR036621">
    <property type="entry name" value="Anticodon-bd_dom_sf"/>
</dbReference>
<dbReference type="CTD" id="20231692"/>
<dbReference type="Pfam" id="PF00069">
    <property type="entry name" value="Pkinase"/>
    <property type="match status" value="1"/>
</dbReference>
<name>V4AJ52_LOTGI</name>
<dbReference type="FunFam" id="3.40.50.800:FF:000009">
    <property type="entry name" value="Eukaryotic translation initiation factor 2-alpha kinase"/>
    <property type="match status" value="1"/>
</dbReference>
<dbReference type="InterPro" id="IPR008271">
    <property type="entry name" value="Ser/Thr_kinase_AS"/>
</dbReference>
<feature type="domain" description="Protein kinase" evidence="9">
    <location>
        <begin position="1"/>
        <end position="203"/>
    </location>
</feature>
<dbReference type="GO" id="GO:0005829">
    <property type="term" value="C:cytosol"/>
    <property type="evidence" value="ECO:0007669"/>
    <property type="project" value="TreeGrafter"/>
</dbReference>
<dbReference type="EMBL" id="KB201891">
    <property type="protein sequence ID" value="ESO93561.1"/>
    <property type="molecule type" value="Genomic_DNA"/>
</dbReference>
<accession>V4AJ52</accession>
<reference evidence="10 11" key="1">
    <citation type="journal article" date="2013" name="Nature">
        <title>Insights into bilaterian evolution from three spiralian genomes.</title>
        <authorList>
            <person name="Simakov O."/>
            <person name="Marletaz F."/>
            <person name="Cho S.J."/>
            <person name="Edsinger-Gonzales E."/>
            <person name="Havlak P."/>
            <person name="Hellsten U."/>
            <person name="Kuo D.H."/>
            <person name="Larsson T."/>
            <person name="Lv J."/>
            <person name="Arendt D."/>
            <person name="Savage R."/>
            <person name="Osoegawa K."/>
            <person name="de Jong P."/>
            <person name="Grimwood J."/>
            <person name="Chapman J.A."/>
            <person name="Shapiro H."/>
            <person name="Aerts A."/>
            <person name="Otillar R.P."/>
            <person name="Terry A.Y."/>
            <person name="Boore J.L."/>
            <person name="Grigoriev I.V."/>
            <person name="Lindberg D.R."/>
            <person name="Seaver E.C."/>
            <person name="Weisblat D.A."/>
            <person name="Putnam N.H."/>
            <person name="Rokhsar D.S."/>
        </authorList>
    </citation>
    <scope>NUCLEOTIDE SEQUENCE [LARGE SCALE GENOMIC DNA]</scope>
</reference>
<dbReference type="EC" id="2.7.11.1" evidence="1"/>
<dbReference type="Gene3D" id="1.10.510.10">
    <property type="entry name" value="Transferase(Phosphotransferase) domain 1"/>
    <property type="match status" value="1"/>
</dbReference>
<dbReference type="GO" id="GO:0004821">
    <property type="term" value="F:histidine-tRNA ligase activity"/>
    <property type="evidence" value="ECO:0007669"/>
    <property type="project" value="TreeGrafter"/>
</dbReference>
<dbReference type="RefSeq" id="XP_009055760.1">
    <property type="nucleotide sequence ID" value="XM_009057512.1"/>
</dbReference>
<dbReference type="GO" id="GO:0005524">
    <property type="term" value="F:ATP binding"/>
    <property type="evidence" value="ECO:0007669"/>
    <property type="project" value="UniProtKB-KW"/>
</dbReference>
<dbReference type="SMART" id="SM00220">
    <property type="entry name" value="S_TKc"/>
    <property type="match status" value="1"/>
</dbReference>
<dbReference type="InterPro" id="IPR024435">
    <property type="entry name" value="HisRS-related_dom"/>
</dbReference>
<evidence type="ECO:0000256" key="6">
    <source>
        <dbReference type="ARBA" id="ARBA00022840"/>
    </source>
</evidence>
<proteinExistence type="predicted"/>
<dbReference type="OrthoDB" id="6778822at2759"/>
<dbReference type="InterPro" id="IPR000719">
    <property type="entry name" value="Prot_kinase_dom"/>
</dbReference>
<dbReference type="GO" id="GO:0032543">
    <property type="term" value="P:mitochondrial translation"/>
    <property type="evidence" value="ECO:0007669"/>
    <property type="project" value="TreeGrafter"/>
</dbReference>
<keyword evidence="5" id="KW-0418">Kinase</keyword>
<dbReference type="InterPro" id="IPR041715">
    <property type="entry name" value="HisRS-like_core"/>
</dbReference>
<comment type="catalytic activity">
    <reaction evidence="8">
        <text>L-seryl-[protein] + ATP = O-phospho-L-seryl-[protein] + ADP + H(+)</text>
        <dbReference type="Rhea" id="RHEA:17989"/>
        <dbReference type="Rhea" id="RHEA-COMP:9863"/>
        <dbReference type="Rhea" id="RHEA-COMP:11604"/>
        <dbReference type="ChEBI" id="CHEBI:15378"/>
        <dbReference type="ChEBI" id="CHEBI:29999"/>
        <dbReference type="ChEBI" id="CHEBI:30616"/>
        <dbReference type="ChEBI" id="CHEBI:83421"/>
        <dbReference type="ChEBI" id="CHEBI:456216"/>
        <dbReference type="EC" id="2.7.11.1"/>
    </reaction>
</comment>
<dbReference type="PANTHER" id="PTHR11476">
    <property type="entry name" value="HISTIDYL-TRNA SYNTHETASE"/>
    <property type="match status" value="1"/>
</dbReference>
<dbReference type="GO" id="GO:0006427">
    <property type="term" value="P:histidyl-tRNA aminoacylation"/>
    <property type="evidence" value="ECO:0007669"/>
    <property type="project" value="TreeGrafter"/>
</dbReference>
<evidence type="ECO:0000313" key="11">
    <source>
        <dbReference type="Proteomes" id="UP000030746"/>
    </source>
</evidence>
<dbReference type="SUPFAM" id="SSF56112">
    <property type="entry name" value="Protein kinase-like (PK-like)"/>
    <property type="match status" value="1"/>
</dbReference>
<dbReference type="InterPro" id="IPR011009">
    <property type="entry name" value="Kinase-like_dom_sf"/>
</dbReference>
<sequence length="698" mass="79790">MEYCEKSTLRNCIDNGLFKEVDRVWRLFREIIEGLNHLHDQGIIHRDLKPVNIFLDSNDHVKIGDFGLATTDILVKPPGSLFDTTMNYSTRSNSMGDTELTGNVGTALYVSPEVMATGGKFHYNQKVDSYSLGIIFFEMCYKPLTTGMERIVILTDLRSPGIKFPPDFQDVELEQQTKIIKWLLNHDPNSRPTTKELLRSDLLPPLQMEEATMNELFRSTISKPQSRSPYHRLVDALFSQPFSAVQDRTYDSDTCKVSFSPKLHLIQKSVSDCIEKVFQNHGAIKFSTPLLMPKCHLYESNEQYACFVDHSGGLVGLPCDQRVPFARFIARSNTQSMKRYCLDKVYQEKKFFGLHPKDMTECAFDIVTPSHASLIPESELLAVSSQVIHEFPTLRERNYYFRLNHTSLVKAVLLFCGIREEKHHAVQLCLRDFQHKKTMRRQSLESKCGVTFTDHSAANFFALLDFEGSYNKVSNLLRPVVKSKGQASTLAKQGLHELETIINYAESLDVKLEIKVTVGLIYNPIQYDGFIFQVLYEHRKKKRLLGDVLAAGGRYEKLIRKFKVEKDEDCGIPSAVGVSLAFEKIVSAVLDTVEVPSSHDIVVCSVGHKTLLKERLRVVKELWAAGLRAEVFYDSVQNLEEVHMYCRNYDITYIVCLKDGDGGSVRIRWMEKDKNMEKKVFMVEMVEFLQQKLSASKM</sequence>
<dbReference type="CDD" id="cd14046">
    <property type="entry name" value="STKc_EIF2AK4_GCN2_rpt2"/>
    <property type="match status" value="1"/>
</dbReference>
<keyword evidence="11" id="KW-1185">Reference proteome</keyword>
<dbReference type="SUPFAM" id="SSF55681">
    <property type="entry name" value="Class II aaRS and biotin synthetases"/>
    <property type="match status" value="1"/>
</dbReference>
<dbReference type="OMA" id="MIELCHE"/>
<evidence type="ECO:0000256" key="5">
    <source>
        <dbReference type="ARBA" id="ARBA00022777"/>
    </source>
</evidence>
<evidence type="ECO:0000256" key="8">
    <source>
        <dbReference type="ARBA" id="ARBA00048679"/>
    </source>
</evidence>
<keyword evidence="6" id="KW-0067">ATP-binding</keyword>
<dbReference type="GeneID" id="20231692"/>
<dbReference type="AlphaFoldDB" id="V4AJ52"/>
<dbReference type="STRING" id="225164.V4AJ52"/>
<dbReference type="Pfam" id="PF12745">
    <property type="entry name" value="HGTP_anticodon2"/>
    <property type="match status" value="1"/>
</dbReference>
<dbReference type="GO" id="GO:0003723">
    <property type="term" value="F:RNA binding"/>
    <property type="evidence" value="ECO:0007669"/>
    <property type="project" value="TreeGrafter"/>
</dbReference>
<dbReference type="PROSITE" id="PS50011">
    <property type="entry name" value="PROTEIN_KINASE_DOM"/>
    <property type="match status" value="1"/>
</dbReference>
<dbReference type="KEGG" id="lgi:LOTGIDRAFT_119057"/>
<dbReference type="PANTHER" id="PTHR11476:SF7">
    <property type="entry name" value="HISTIDINE--TRNA LIGASE"/>
    <property type="match status" value="1"/>
</dbReference>
<dbReference type="InterPro" id="IPR045864">
    <property type="entry name" value="aa-tRNA-synth_II/BPL/LPL"/>
</dbReference>
<dbReference type="HOGENOM" id="CLU_001222_0_0_1"/>
<evidence type="ECO:0000259" key="9">
    <source>
        <dbReference type="PROSITE" id="PS50011"/>
    </source>
</evidence>
<dbReference type="GO" id="GO:0004674">
    <property type="term" value="F:protein serine/threonine kinase activity"/>
    <property type="evidence" value="ECO:0007669"/>
    <property type="project" value="UniProtKB-KW"/>
</dbReference>
<protein>
    <recommendedName>
        <fullName evidence="1">non-specific serine/threonine protein kinase</fullName>
        <ecNumber evidence="1">2.7.11.1</ecNumber>
    </recommendedName>
</protein>
<evidence type="ECO:0000256" key="4">
    <source>
        <dbReference type="ARBA" id="ARBA00022741"/>
    </source>
</evidence>
<evidence type="ECO:0000256" key="3">
    <source>
        <dbReference type="ARBA" id="ARBA00022679"/>
    </source>
</evidence>
<evidence type="ECO:0000313" key="10">
    <source>
        <dbReference type="EMBL" id="ESO93561.1"/>
    </source>
</evidence>
<keyword evidence="3" id="KW-0808">Transferase</keyword>
<dbReference type="GO" id="GO:0005739">
    <property type="term" value="C:mitochondrion"/>
    <property type="evidence" value="ECO:0007669"/>
    <property type="project" value="TreeGrafter"/>
</dbReference>
<dbReference type="Proteomes" id="UP000030746">
    <property type="component" value="Unassembled WGS sequence"/>
</dbReference>
<evidence type="ECO:0000256" key="2">
    <source>
        <dbReference type="ARBA" id="ARBA00022527"/>
    </source>
</evidence>
<organism evidence="10 11">
    <name type="scientific">Lottia gigantea</name>
    <name type="common">Giant owl limpet</name>
    <dbReference type="NCBI Taxonomy" id="225164"/>
    <lineage>
        <taxon>Eukaryota</taxon>
        <taxon>Metazoa</taxon>
        <taxon>Spiralia</taxon>
        <taxon>Lophotrochozoa</taxon>
        <taxon>Mollusca</taxon>
        <taxon>Gastropoda</taxon>
        <taxon>Patellogastropoda</taxon>
        <taxon>Lottioidea</taxon>
        <taxon>Lottiidae</taxon>
        <taxon>Lottia</taxon>
    </lineage>
</organism>
<keyword evidence="4" id="KW-0547">Nucleotide-binding</keyword>